<keyword evidence="10" id="KW-0997">Cell inner membrane</keyword>
<dbReference type="EMBL" id="AEQV01000173">
    <property type="protein sequence ID" value="EGD07849.1"/>
    <property type="molecule type" value="Genomic_DNA"/>
</dbReference>
<evidence type="ECO:0000313" key="12">
    <source>
        <dbReference type="Proteomes" id="UP000003299"/>
    </source>
</evidence>
<evidence type="ECO:0000256" key="4">
    <source>
        <dbReference type="ARBA" id="ARBA00022475"/>
    </source>
</evidence>
<dbReference type="GO" id="GO:0005886">
    <property type="term" value="C:plasma membrane"/>
    <property type="evidence" value="ECO:0007669"/>
    <property type="project" value="UniProtKB-SubCell"/>
</dbReference>
<keyword evidence="6 10" id="KW-0812">Transmembrane</keyword>
<keyword evidence="8 10" id="KW-1133">Transmembrane helix</keyword>
<evidence type="ECO:0000256" key="9">
    <source>
        <dbReference type="ARBA" id="ARBA00023136"/>
    </source>
</evidence>
<dbReference type="GO" id="GO:0071978">
    <property type="term" value="P:bacterial-type flagellum-dependent swarming motility"/>
    <property type="evidence" value="ECO:0007669"/>
    <property type="project" value="TreeGrafter"/>
</dbReference>
<evidence type="ECO:0000256" key="5">
    <source>
        <dbReference type="ARBA" id="ARBA00022500"/>
    </source>
</evidence>
<sequence>MRGFLHQRARRARKPSRFWHADCIHGISLPLEQNVAAAKKPEKTDEKDEKKKGGKKPLLLIAIGVVVLAAAGGGAWFFLGHKGDEKGGKHDAPKVAEVPKPAQYFPMDPAIVVNLADPGDGPQYLQVEVQLVTRDPEELKLITENAPAIRAHLLMLLSQTKAADVADLAGKQKLQKAALTEAQKVMTSETGKKCVEELLFTSFVTQ</sequence>
<dbReference type="PANTHER" id="PTHR35091">
    <property type="entry name" value="FLAGELLAR PROTEIN FLIL"/>
    <property type="match status" value="1"/>
</dbReference>
<proteinExistence type="inferred from homology"/>
<keyword evidence="9 10" id="KW-0472">Membrane</keyword>
<dbReference type="GO" id="GO:0006935">
    <property type="term" value="P:chemotaxis"/>
    <property type="evidence" value="ECO:0007669"/>
    <property type="project" value="UniProtKB-KW"/>
</dbReference>
<protein>
    <recommendedName>
        <fullName evidence="10">Flagellar protein FliL</fullName>
    </recommendedName>
</protein>
<reference evidence="11 12" key="1">
    <citation type="journal article" date="2011" name="BMC Genomics">
        <title>Comparative genomics reveals diversity among xanthomonads infecting tomato and pepper.</title>
        <authorList>
            <person name="Potnis N."/>
            <person name="Krasileva K."/>
            <person name="Chow V."/>
            <person name="Almeida N.F."/>
            <person name="Patil P.B."/>
            <person name="Ryan R.P."/>
            <person name="Sharlach M."/>
            <person name="Behlau F."/>
            <person name="Dow J.M."/>
            <person name="Momol M.T."/>
            <person name="White F.F."/>
            <person name="Preston J.F."/>
            <person name="Vinatzer B.A."/>
            <person name="Koebnik R."/>
            <person name="Setubal J.C."/>
            <person name="Norman D.J."/>
            <person name="Staskawicz B.J."/>
            <person name="Jones J.B."/>
        </authorList>
    </citation>
    <scope>NUCLEOTIDE SEQUENCE [LARGE SCALE GENOMIC DNA]</scope>
    <source>
        <strain evidence="11 12">ATCC 35937</strain>
    </source>
</reference>
<evidence type="ECO:0000256" key="7">
    <source>
        <dbReference type="ARBA" id="ARBA00022779"/>
    </source>
</evidence>
<comment type="similarity">
    <text evidence="3 10">Belongs to the FliL family.</text>
</comment>
<dbReference type="InterPro" id="IPR005503">
    <property type="entry name" value="FliL"/>
</dbReference>
<accession>F0BI44</accession>
<dbReference type="GO" id="GO:0009425">
    <property type="term" value="C:bacterial-type flagellum basal body"/>
    <property type="evidence" value="ECO:0007669"/>
    <property type="project" value="InterPro"/>
</dbReference>
<comment type="subcellular location">
    <subcellularLocation>
        <location evidence="10">Cell inner membrane</location>
    </subcellularLocation>
    <subcellularLocation>
        <location evidence="2">Cell membrane</location>
        <topology evidence="2">Single-pass membrane protein</topology>
    </subcellularLocation>
</comment>
<evidence type="ECO:0000256" key="10">
    <source>
        <dbReference type="RuleBase" id="RU364125"/>
    </source>
</evidence>
<organism evidence="11 12">
    <name type="scientific">Xanthomonas vesicatoria ATCC 35937</name>
    <dbReference type="NCBI Taxonomy" id="925775"/>
    <lineage>
        <taxon>Bacteria</taxon>
        <taxon>Pseudomonadati</taxon>
        <taxon>Pseudomonadota</taxon>
        <taxon>Gammaproteobacteria</taxon>
        <taxon>Lysobacterales</taxon>
        <taxon>Lysobacteraceae</taxon>
        <taxon>Xanthomonas</taxon>
    </lineage>
</organism>
<evidence type="ECO:0000313" key="11">
    <source>
        <dbReference type="EMBL" id="EGD07849.1"/>
    </source>
</evidence>
<keyword evidence="11" id="KW-0282">Flagellum</keyword>
<keyword evidence="11" id="KW-0969">Cilium</keyword>
<evidence type="ECO:0000256" key="8">
    <source>
        <dbReference type="ARBA" id="ARBA00022989"/>
    </source>
</evidence>
<keyword evidence="11" id="KW-0966">Cell projection</keyword>
<evidence type="ECO:0000256" key="2">
    <source>
        <dbReference type="ARBA" id="ARBA00004162"/>
    </source>
</evidence>
<evidence type="ECO:0000256" key="1">
    <source>
        <dbReference type="ARBA" id="ARBA00002254"/>
    </source>
</evidence>
<keyword evidence="5 10" id="KW-0145">Chemotaxis</keyword>
<name>F0BI44_9XANT</name>
<gene>
    <name evidence="11" type="ORF">XVE_3944</name>
</gene>
<feature type="transmembrane region" description="Helical" evidence="10">
    <location>
        <begin position="58"/>
        <end position="79"/>
    </location>
</feature>
<keyword evidence="7 10" id="KW-0283">Flagellar rotation</keyword>
<comment type="function">
    <text evidence="1 10">Controls the rotational direction of flagella during chemotaxis.</text>
</comment>
<keyword evidence="4" id="KW-1003">Cell membrane</keyword>
<dbReference type="PANTHER" id="PTHR35091:SF2">
    <property type="entry name" value="FLAGELLAR PROTEIN FLIL"/>
    <property type="match status" value="1"/>
</dbReference>
<dbReference type="AlphaFoldDB" id="F0BI44"/>
<dbReference type="eggNOG" id="COG1580">
    <property type="taxonomic scope" value="Bacteria"/>
</dbReference>
<dbReference type="Pfam" id="PF03748">
    <property type="entry name" value="FliL"/>
    <property type="match status" value="1"/>
</dbReference>
<dbReference type="Proteomes" id="UP000003299">
    <property type="component" value="Unassembled WGS sequence"/>
</dbReference>
<evidence type="ECO:0000256" key="6">
    <source>
        <dbReference type="ARBA" id="ARBA00022692"/>
    </source>
</evidence>
<comment type="caution">
    <text evidence="11">The sequence shown here is derived from an EMBL/GenBank/DDBJ whole genome shotgun (WGS) entry which is preliminary data.</text>
</comment>
<evidence type="ECO:0000256" key="3">
    <source>
        <dbReference type="ARBA" id="ARBA00008281"/>
    </source>
</evidence>